<evidence type="ECO:0000259" key="11">
    <source>
        <dbReference type="PROSITE" id="PS50011"/>
    </source>
</evidence>
<dbReference type="FunFam" id="1.10.510.10:FF:000251">
    <property type="entry name" value="eukaryotic translation initiation factor 2-alpha kinase 3"/>
    <property type="match status" value="1"/>
</dbReference>
<dbReference type="AlphaFoldDB" id="A0AA35P2N3"/>
<dbReference type="Gene3D" id="3.30.160.20">
    <property type="match status" value="2"/>
</dbReference>
<keyword evidence="2" id="KW-0723">Serine/threonine-protein kinase</keyword>
<keyword evidence="5" id="KW-0547">Nucleotide-binding</keyword>
<evidence type="ECO:0000256" key="9">
    <source>
        <dbReference type="PROSITE-ProRule" id="PRU00266"/>
    </source>
</evidence>
<reference evidence="13" key="1">
    <citation type="submission" date="2022-12" db="EMBL/GenBank/DDBJ databases">
        <authorList>
            <person name="Alioto T."/>
            <person name="Alioto T."/>
            <person name="Gomez Garrido J."/>
        </authorList>
    </citation>
    <scope>NUCLEOTIDE SEQUENCE</scope>
</reference>
<comment type="similarity">
    <text evidence="8">Belongs to the protein kinase superfamily. Ser/Thr protein kinase family. GCN2 subfamily.</text>
</comment>
<dbReference type="SMART" id="SM00358">
    <property type="entry name" value="DSRM"/>
    <property type="match status" value="2"/>
</dbReference>
<accession>A0AA35P2N3</accession>
<dbReference type="PANTHER" id="PTHR11042">
    <property type="entry name" value="EUKARYOTIC TRANSLATION INITIATION FACTOR 2-ALPHA KINASE EIF2-ALPHA KINASE -RELATED"/>
    <property type="match status" value="1"/>
</dbReference>
<evidence type="ECO:0000313" key="14">
    <source>
        <dbReference type="Proteomes" id="UP001178461"/>
    </source>
</evidence>
<keyword evidence="3" id="KW-0597">Phosphoprotein</keyword>
<keyword evidence="6 13" id="KW-0418">Kinase</keyword>
<dbReference type="Pfam" id="PF00069">
    <property type="entry name" value="Pkinase"/>
    <property type="match status" value="1"/>
</dbReference>
<dbReference type="PROSITE" id="PS00108">
    <property type="entry name" value="PROTEIN_KINASE_ST"/>
    <property type="match status" value="1"/>
</dbReference>
<proteinExistence type="inferred from homology"/>
<evidence type="ECO:0000256" key="3">
    <source>
        <dbReference type="ARBA" id="ARBA00022553"/>
    </source>
</evidence>
<sequence>MADNQAVPRMYMARLNEYCQRKRLRLDYKDLGFDGPSHNPVFTVAVEIDGKQYSRATGKSKKEAKDHAAFLAWESIQQELPADPVLRPEQLLPPLPSPQYPVLRPQQPLPPLSSPLSQLPEPAANLAQPAPSLNYLALLNEYASRNKVVVQYGLVSKSGLDHMPIFHCVCKIDDKDFGEGTGNNKQTAKRNAARQAYEKLNDQATSRAERSASLPNSSTNSSRNPSHSNSEESSPEASGTSAEEAVDLASNKSDSIVFQSIYSNCNHAADKLANRFGAIHLNEASPSSLASPKGSAVRPKKRETPLAPKFSKLNRKQSKYTINEKFLDEFEDIQKIKSGGYGTVFKAKHFFDRRLLAVKRVKLLVGEEESKKEVQALAKLEHEYIVRYYNCWIGKDNIPSPEDSDQRVEADCLFIVMEYCEKGTLKDWISKKHPKESYHEDAKIKFQQIVEGVAYIHSQNLIHRDLKPINILMSRDNKIKIGDFGLVTTGVEDHSVQRTEKRGTLLYMAPEQVGNKYGKEVDIFPLGLILFEMLYRFQTCHEKPERFENIKEGEFPEPFTKEFPEEVSLIKKLLSKVPSDRPSAPAILHILKKRQYSPHTC</sequence>
<dbReference type="SUPFAM" id="SSF54768">
    <property type="entry name" value="dsRNA-binding domain-like"/>
    <property type="match status" value="2"/>
</dbReference>
<evidence type="ECO:0000256" key="6">
    <source>
        <dbReference type="ARBA" id="ARBA00022777"/>
    </source>
</evidence>
<keyword evidence="14" id="KW-1185">Reference proteome</keyword>
<dbReference type="Pfam" id="PF00035">
    <property type="entry name" value="dsrm"/>
    <property type="match status" value="2"/>
</dbReference>
<dbReference type="EC" id="2.7.11.1" evidence="1"/>
<feature type="region of interest" description="Disordered" evidence="10">
    <location>
        <begin position="200"/>
        <end position="246"/>
    </location>
</feature>
<keyword evidence="9" id="KW-0694">RNA-binding</keyword>
<name>A0AA35P2N3_9SAUR</name>
<dbReference type="GO" id="GO:0005634">
    <property type="term" value="C:nucleus"/>
    <property type="evidence" value="ECO:0007669"/>
    <property type="project" value="TreeGrafter"/>
</dbReference>
<dbReference type="GO" id="GO:0005524">
    <property type="term" value="F:ATP binding"/>
    <property type="evidence" value="ECO:0007669"/>
    <property type="project" value="UniProtKB-KW"/>
</dbReference>
<dbReference type="GO" id="GO:0004694">
    <property type="term" value="F:eukaryotic translation initiation factor 2alpha kinase activity"/>
    <property type="evidence" value="ECO:0007669"/>
    <property type="project" value="TreeGrafter"/>
</dbReference>
<feature type="domain" description="DRBM" evidence="12">
    <location>
        <begin position="134"/>
        <end position="202"/>
    </location>
</feature>
<dbReference type="InterPro" id="IPR014720">
    <property type="entry name" value="dsRBD_dom"/>
</dbReference>
<protein>
    <recommendedName>
        <fullName evidence="1">non-specific serine/threonine protein kinase</fullName>
        <ecNumber evidence="1">2.7.11.1</ecNumber>
    </recommendedName>
</protein>
<dbReference type="Gene3D" id="1.10.510.10">
    <property type="entry name" value="Transferase(Phosphotransferase) domain 1"/>
    <property type="match status" value="1"/>
</dbReference>
<keyword evidence="4" id="KW-0808">Transferase</keyword>
<dbReference type="InterPro" id="IPR000719">
    <property type="entry name" value="Prot_kinase_dom"/>
</dbReference>
<dbReference type="CDD" id="cd19903">
    <property type="entry name" value="DSRM_EIF2AK2_rpt1"/>
    <property type="match status" value="1"/>
</dbReference>
<dbReference type="InterPro" id="IPR044452">
    <property type="entry name" value="EIF2AK2_DSRM_1"/>
</dbReference>
<evidence type="ECO:0000256" key="7">
    <source>
        <dbReference type="ARBA" id="ARBA00022840"/>
    </source>
</evidence>
<dbReference type="GO" id="GO:0003725">
    <property type="term" value="F:double-stranded RNA binding"/>
    <property type="evidence" value="ECO:0007669"/>
    <property type="project" value="InterPro"/>
</dbReference>
<feature type="domain" description="Protein kinase" evidence="11">
    <location>
        <begin position="330"/>
        <end position="601"/>
    </location>
</feature>
<evidence type="ECO:0000256" key="5">
    <source>
        <dbReference type="ARBA" id="ARBA00022741"/>
    </source>
</evidence>
<dbReference type="GO" id="GO:0005737">
    <property type="term" value="C:cytoplasm"/>
    <property type="evidence" value="ECO:0007669"/>
    <property type="project" value="TreeGrafter"/>
</dbReference>
<dbReference type="InterPro" id="IPR011009">
    <property type="entry name" value="Kinase-like_dom_sf"/>
</dbReference>
<evidence type="ECO:0000259" key="12">
    <source>
        <dbReference type="PROSITE" id="PS50137"/>
    </source>
</evidence>
<feature type="domain" description="DRBM" evidence="12">
    <location>
        <begin position="10"/>
        <end position="78"/>
    </location>
</feature>
<dbReference type="Proteomes" id="UP001178461">
    <property type="component" value="Chromosome 3"/>
</dbReference>
<gene>
    <name evidence="13" type="ORF">PODLI_1B036517</name>
</gene>
<dbReference type="PANTHER" id="PTHR11042:SF163">
    <property type="entry name" value="INTERFERON-INDUCED, DOUBLE-STRANDED RNA-ACTIVATED PROTEIN KINASE"/>
    <property type="match status" value="1"/>
</dbReference>
<dbReference type="PROSITE" id="PS50137">
    <property type="entry name" value="DS_RBD"/>
    <property type="match status" value="2"/>
</dbReference>
<feature type="compositionally biased region" description="Low complexity" evidence="10">
    <location>
        <begin position="211"/>
        <end position="238"/>
    </location>
</feature>
<evidence type="ECO:0000256" key="1">
    <source>
        <dbReference type="ARBA" id="ARBA00012513"/>
    </source>
</evidence>
<dbReference type="EMBL" id="OX395128">
    <property type="protein sequence ID" value="CAI5770680.1"/>
    <property type="molecule type" value="Genomic_DNA"/>
</dbReference>
<keyword evidence="7" id="KW-0067">ATP-binding</keyword>
<organism evidence="13 14">
    <name type="scientific">Podarcis lilfordi</name>
    <name type="common">Lilford's wall lizard</name>
    <dbReference type="NCBI Taxonomy" id="74358"/>
    <lineage>
        <taxon>Eukaryota</taxon>
        <taxon>Metazoa</taxon>
        <taxon>Chordata</taxon>
        <taxon>Craniata</taxon>
        <taxon>Vertebrata</taxon>
        <taxon>Euteleostomi</taxon>
        <taxon>Lepidosauria</taxon>
        <taxon>Squamata</taxon>
        <taxon>Bifurcata</taxon>
        <taxon>Unidentata</taxon>
        <taxon>Episquamata</taxon>
        <taxon>Laterata</taxon>
        <taxon>Lacertibaenia</taxon>
        <taxon>Lacertidae</taxon>
        <taxon>Podarcis</taxon>
    </lineage>
</organism>
<evidence type="ECO:0000256" key="4">
    <source>
        <dbReference type="ARBA" id="ARBA00022679"/>
    </source>
</evidence>
<dbReference type="SUPFAM" id="SSF56112">
    <property type="entry name" value="Protein kinase-like (PK-like)"/>
    <property type="match status" value="1"/>
</dbReference>
<dbReference type="InterPro" id="IPR050339">
    <property type="entry name" value="CC_SR_Kinase"/>
</dbReference>
<evidence type="ECO:0000256" key="10">
    <source>
        <dbReference type="SAM" id="MobiDB-lite"/>
    </source>
</evidence>
<evidence type="ECO:0000256" key="2">
    <source>
        <dbReference type="ARBA" id="ARBA00022527"/>
    </source>
</evidence>
<evidence type="ECO:0000313" key="13">
    <source>
        <dbReference type="EMBL" id="CAI5770680.1"/>
    </source>
</evidence>
<dbReference type="InterPro" id="IPR008271">
    <property type="entry name" value="Ser/Thr_kinase_AS"/>
</dbReference>
<dbReference type="Gene3D" id="3.30.200.20">
    <property type="entry name" value="Phosphorylase Kinase, domain 1"/>
    <property type="match status" value="1"/>
</dbReference>
<evidence type="ECO:0000256" key="8">
    <source>
        <dbReference type="ARBA" id="ARBA00037982"/>
    </source>
</evidence>
<dbReference type="SMART" id="SM00220">
    <property type="entry name" value="S_TKc"/>
    <property type="match status" value="1"/>
</dbReference>
<dbReference type="PROSITE" id="PS50011">
    <property type="entry name" value="PROTEIN_KINASE_DOM"/>
    <property type="match status" value="1"/>
</dbReference>